<evidence type="ECO:0000256" key="1">
    <source>
        <dbReference type="SAM" id="MobiDB-lite"/>
    </source>
</evidence>
<proteinExistence type="predicted"/>
<evidence type="ECO:0000313" key="2">
    <source>
        <dbReference type="EMBL" id="CCC97096.1"/>
    </source>
</evidence>
<dbReference type="Proteomes" id="UP000007319">
    <property type="component" value="Chromosome"/>
</dbReference>
<keyword evidence="3" id="KW-1185">Reference proteome</keyword>
<evidence type="ECO:0000313" key="3">
    <source>
        <dbReference type="Proteomes" id="UP000007319"/>
    </source>
</evidence>
<gene>
    <name evidence="2" type="ORF">AZOBR_40265</name>
</gene>
<accession>A0A9P1JP50</accession>
<organism evidence="2 3">
    <name type="scientific">Azospirillum baldaniorum</name>
    <dbReference type="NCBI Taxonomy" id="1064539"/>
    <lineage>
        <taxon>Bacteria</taxon>
        <taxon>Pseudomonadati</taxon>
        <taxon>Pseudomonadota</taxon>
        <taxon>Alphaproteobacteria</taxon>
        <taxon>Rhodospirillales</taxon>
        <taxon>Azospirillaceae</taxon>
        <taxon>Azospirillum</taxon>
    </lineage>
</organism>
<dbReference type="EMBL" id="HE577327">
    <property type="protein sequence ID" value="CCC97096.1"/>
    <property type="molecule type" value="Genomic_DNA"/>
</dbReference>
<feature type="region of interest" description="Disordered" evidence="1">
    <location>
        <begin position="1"/>
        <end position="26"/>
    </location>
</feature>
<protein>
    <submittedName>
        <fullName evidence="2">Uncharacterized protein</fullName>
    </submittedName>
</protein>
<dbReference type="AlphaFoldDB" id="A0A9P1JP50"/>
<name>A0A9P1JP50_9PROT</name>
<sequence>MTSTGRGRVKVNNPIKNGPRRRGTVR</sequence>
<dbReference type="KEGG" id="abs:AZOBR_40265"/>
<reference evidence="2 3" key="1">
    <citation type="journal article" date="2011" name="PLoS Genet.">
        <title>Azospirillum genomes reveal transition of bacteria from aquatic to terrestrial environments.</title>
        <authorList>
            <person name="Wisniewski-Dye F."/>
            <person name="Borziak K."/>
            <person name="Khalsa-Moyers G."/>
            <person name="Alexandre G."/>
            <person name="Sukharnikov L.O."/>
            <person name="Wuichet K."/>
            <person name="Hurst G.B."/>
            <person name="McDonald W.H."/>
            <person name="Robertson J.S."/>
            <person name="Barbe V."/>
            <person name="Calteau A."/>
            <person name="Rouy Z."/>
            <person name="Mangenot S."/>
            <person name="Prigent-Combaret C."/>
            <person name="Normand P."/>
            <person name="Boyer M."/>
            <person name="Siguier P."/>
            <person name="Dessaux Y."/>
            <person name="Elmerich C."/>
            <person name="Condemine G."/>
            <person name="Krishnen G."/>
            <person name="Kennedy I."/>
            <person name="Paterson A.H."/>
            <person name="Gonzalez V."/>
            <person name="Mavingui P."/>
            <person name="Zhulin I.B."/>
        </authorList>
    </citation>
    <scope>NUCLEOTIDE SEQUENCE [LARGE SCALE GENOMIC DNA]</scope>
    <source>
        <strain evidence="2 3">Sp245</strain>
    </source>
</reference>